<proteinExistence type="predicted"/>
<dbReference type="GO" id="GO:0016747">
    <property type="term" value="F:acyltransferase activity, transferring groups other than amino-acyl groups"/>
    <property type="evidence" value="ECO:0007669"/>
    <property type="project" value="InterPro"/>
</dbReference>
<dbReference type="EMBL" id="JACHHZ010000001">
    <property type="protein sequence ID" value="MBB6092153.1"/>
    <property type="molecule type" value="Genomic_DNA"/>
</dbReference>
<sequence length="161" mass="18390">MASYDRGMTMVHWQWCHLSDLSPRRLYALMAVRVEVFVVEQNCPYQDLDGLDLEARHLIGWSGDKIAAYLRLLGPNTRFTEPSLGRVLTTQSFRGTGIGKELMEVALREVDARHSTASFRISAQSHLQRFYGTFGFVTDSDEYLEDGIPHIEMLRPPRDAL</sequence>
<dbReference type="Pfam" id="PF13673">
    <property type="entry name" value="Acetyltransf_10"/>
    <property type="match status" value="1"/>
</dbReference>
<dbReference type="AlphaFoldDB" id="A0A841HHJ7"/>
<dbReference type="SUPFAM" id="SSF55729">
    <property type="entry name" value="Acyl-CoA N-acyltransferases (Nat)"/>
    <property type="match status" value="1"/>
</dbReference>
<dbReference type="CDD" id="cd04301">
    <property type="entry name" value="NAT_SF"/>
    <property type="match status" value="1"/>
</dbReference>
<evidence type="ECO:0000313" key="3">
    <source>
        <dbReference type="Proteomes" id="UP000588068"/>
    </source>
</evidence>
<evidence type="ECO:0000313" key="2">
    <source>
        <dbReference type="EMBL" id="MBB6092153.1"/>
    </source>
</evidence>
<protein>
    <submittedName>
        <fullName evidence="2">ElaA protein</fullName>
    </submittedName>
</protein>
<dbReference type="InterPro" id="IPR016181">
    <property type="entry name" value="Acyl_CoA_acyltransferase"/>
</dbReference>
<comment type="caution">
    <text evidence="2">The sequence shown here is derived from an EMBL/GenBank/DDBJ whole genome shotgun (WGS) entry which is preliminary data.</text>
</comment>
<dbReference type="RefSeq" id="WP_221304021.1">
    <property type="nucleotide sequence ID" value="NZ_JACHHZ010000001.1"/>
</dbReference>
<dbReference type="Gene3D" id="3.40.630.30">
    <property type="match status" value="1"/>
</dbReference>
<dbReference type="Proteomes" id="UP000588068">
    <property type="component" value="Unassembled WGS sequence"/>
</dbReference>
<accession>A0A841HHJ7</accession>
<gene>
    <name evidence="2" type="ORF">HNQ60_000999</name>
</gene>
<evidence type="ECO:0000259" key="1">
    <source>
        <dbReference type="PROSITE" id="PS51186"/>
    </source>
</evidence>
<organism evidence="2 3">
    <name type="scientific">Povalibacter uvarum</name>
    <dbReference type="NCBI Taxonomy" id="732238"/>
    <lineage>
        <taxon>Bacteria</taxon>
        <taxon>Pseudomonadati</taxon>
        <taxon>Pseudomonadota</taxon>
        <taxon>Gammaproteobacteria</taxon>
        <taxon>Steroidobacterales</taxon>
        <taxon>Steroidobacteraceae</taxon>
        <taxon>Povalibacter</taxon>
    </lineage>
</organism>
<dbReference type="InterPro" id="IPR000182">
    <property type="entry name" value="GNAT_dom"/>
</dbReference>
<dbReference type="PROSITE" id="PS51186">
    <property type="entry name" value="GNAT"/>
    <property type="match status" value="1"/>
</dbReference>
<keyword evidence="3" id="KW-1185">Reference proteome</keyword>
<reference evidence="2 3" key="1">
    <citation type="submission" date="2020-08" db="EMBL/GenBank/DDBJ databases">
        <title>Genomic Encyclopedia of Type Strains, Phase IV (KMG-IV): sequencing the most valuable type-strain genomes for metagenomic binning, comparative biology and taxonomic classification.</title>
        <authorList>
            <person name="Goeker M."/>
        </authorList>
    </citation>
    <scope>NUCLEOTIDE SEQUENCE [LARGE SCALE GENOMIC DNA]</scope>
    <source>
        <strain evidence="2 3">DSM 26723</strain>
    </source>
</reference>
<name>A0A841HHJ7_9GAMM</name>
<feature type="domain" description="N-acetyltransferase" evidence="1">
    <location>
        <begin position="16"/>
        <end position="158"/>
    </location>
</feature>